<protein>
    <recommendedName>
        <fullName evidence="5">Bystin</fullName>
    </recommendedName>
</protein>
<comment type="caution">
    <text evidence="3">The sequence shown here is derived from an EMBL/GenBank/DDBJ whole genome shotgun (WGS) entry which is preliminary data.</text>
</comment>
<dbReference type="PANTHER" id="PTHR12821:SF0">
    <property type="entry name" value="BYSTIN"/>
    <property type="match status" value="1"/>
</dbReference>
<proteinExistence type="inferred from homology"/>
<dbReference type="AlphaFoldDB" id="A0AAD2FHE0"/>
<organism evidence="3 4">
    <name type="scientific">Cylindrotheca closterium</name>
    <dbReference type="NCBI Taxonomy" id="2856"/>
    <lineage>
        <taxon>Eukaryota</taxon>
        <taxon>Sar</taxon>
        <taxon>Stramenopiles</taxon>
        <taxon>Ochrophyta</taxon>
        <taxon>Bacillariophyta</taxon>
        <taxon>Bacillariophyceae</taxon>
        <taxon>Bacillariophycidae</taxon>
        <taxon>Bacillariales</taxon>
        <taxon>Bacillariaceae</taxon>
        <taxon>Cylindrotheca</taxon>
    </lineage>
</organism>
<evidence type="ECO:0000256" key="1">
    <source>
        <dbReference type="ARBA" id="ARBA00007114"/>
    </source>
</evidence>
<feature type="region of interest" description="Disordered" evidence="2">
    <location>
        <begin position="1"/>
        <end position="72"/>
    </location>
</feature>
<dbReference type="GO" id="GO:0006364">
    <property type="term" value="P:rRNA processing"/>
    <property type="evidence" value="ECO:0007669"/>
    <property type="project" value="TreeGrafter"/>
</dbReference>
<dbReference type="Pfam" id="PF05291">
    <property type="entry name" value="Bystin"/>
    <property type="match status" value="1"/>
</dbReference>
<dbReference type="Proteomes" id="UP001295423">
    <property type="component" value="Unassembled WGS sequence"/>
</dbReference>
<accession>A0AAD2FHE0</accession>
<dbReference type="GO" id="GO:0030515">
    <property type="term" value="F:snoRNA binding"/>
    <property type="evidence" value="ECO:0007669"/>
    <property type="project" value="TreeGrafter"/>
</dbReference>
<dbReference type="GO" id="GO:0030688">
    <property type="term" value="C:preribosome, small subunit precursor"/>
    <property type="evidence" value="ECO:0007669"/>
    <property type="project" value="TreeGrafter"/>
</dbReference>
<dbReference type="EMBL" id="CAKOGP040000180">
    <property type="protein sequence ID" value="CAJ1931812.1"/>
    <property type="molecule type" value="Genomic_DNA"/>
</dbReference>
<evidence type="ECO:0000313" key="4">
    <source>
        <dbReference type="Proteomes" id="UP001295423"/>
    </source>
</evidence>
<evidence type="ECO:0008006" key="5">
    <source>
        <dbReference type="Google" id="ProtNLM"/>
    </source>
</evidence>
<sequence length="447" mass="51156">MPKAKKIRSNALVSQQVRHEPLGQVIEGDEMRGKYAAPSRGRRKTKSGKDEEEFLDEKTSKRILDMTRDQQNTMEMEERARRQKMMQHQQAGVVDSDEEYEDEEEIIIDEEDYIENDQGYIDIRDGALGLSAEDEAIVAAMNRNNVVEERKTLADIIMGKIAEKEAEQKGKVAVDEEEGLPPLPDKVVDVYTDIGKILSRYTSGKLPKAFKVIPSLSNWEQVLYLTRPDQWTPQAMYAATRIFASNLNPKMAQRFYNLVLLDSVRADIYSQKKLNYHYYISLKKAVYKPAAFFKGILLPLCKEECTLREAAIVASVLQRVSIPVHHSAVAIHKLAQISEYNGAASIFIKTLLNKKYSLPAPVISGLVRHFASFLEDDRTLPVLWHQALLTFCQRYKNEVKDEAREALKVVMKKHFHPKITPEIRRELFGAQAWKDERSVATKDQMVL</sequence>
<dbReference type="PANTHER" id="PTHR12821">
    <property type="entry name" value="BYSTIN"/>
    <property type="match status" value="1"/>
</dbReference>
<dbReference type="GO" id="GO:0005730">
    <property type="term" value="C:nucleolus"/>
    <property type="evidence" value="ECO:0007669"/>
    <property type="project" value="TreeGrafter"/>
</dbReference>
<name>A0AAD2FHE0_9STRA</name>
<feature type="compositionally biased region" description="Basic and acidic residues" evidence="2">
    <location>
        <begin position="56"/>
        <end position="68"/>
    </location>
</feature>
<keyword evidence="4" id="KW-1185">Reference proteome</keyword>
<evidence type="ECO:0000256" key="2">
    <source>
        <dbReference type="SAM" id="MobiDB-lite"/>
    </source>
</evidence>
<dbReference type="GO" id="GO:0005737">
    <property type="term" value="C:cytoplasm"/>
    <property type="evidence" value="ECO:0007669"/>
    <property type="project" value="TreeGrafter"/>
</dbReference>
<dbReference type="InterPro" id="IPR007955">
    <property type="entry name" value="Bystin"/>
</dbReference>
<comment type="similarity">
    <text evidence="1">Belongs to the bystin family.</text>
</comment>
<gene>
    <name evidence="3" type="ORF">CYCCA115_LOCUS2557</name>
</gene>
<evidence type="ECO:0000313" key="3">
    <source>
        <dbReference type="EMBL" id="CAJ1931812.1"/>
    </source>
</evidence>
<reference evidence="3" key="1">
    <citation type="submission" date="2023-08" db="EMBL/GenBank/DDBJ databases">
        <authorList>
            <person name="Audoor S."/>
            <person name="Bilcke G."/>
        </authorList>
    </citation>
    <scope>NUCLEOTIDE SEQUENCE</scope>
</reference>